<keyword evidence="4" id="KW-1185">Reference proteome</keyword>
<feature type="domain" description="Secretion system C-terminal sorting" evidence="2">
    <location>
        <begin position="1454"/>
        <end position="1529"/>
    </location>
</feature>
<dbReference type="EMBL" id="CP055153">
    <property type="protein sequence ID" value="QMU31034.1"/>
    <property type="molecule type" value="Genomic_DNA"/>
</dbReference>
<feature type="compositionally biased region" description="Low complexity" evidence="1">
    <location>
        <begin position="778"/>
        <end position="793"/>
    </location>
</feature>
<evidence type="ECO:0000259" key="2">
    <source>
        <dbReference type="Pfam" id="PF18962"/>
    </source>
</evidence>
<dbReference type="Pfam" id="PF18962">
    <property type="entry name" value="Por_Secre_tail"/>
    <property type="match status" value="1"/>
</dbReference>
<dbReference type="PANTHER" id="PTHR42754">
    <property type="entry name" value="ENDOGLUCANASE"/>
    <property type="match status" value="1"/>
</dbReference>
<feature type="region of interest" description="Disordered" evidence="1">
    <location>
        <begin position="778"/>
        <end position="798"/>
    </location>
</feature>
<evidence type="ECO:0000256" key="1">
    <source>
        <dbReference type="SAM" id="MobiDB-lite"/>
    </source>
</evidence>
<sequence>MKPHLSFSRLVLSNQVNTLRWRLLSILLLLLYLNLSPVTFAQNIVWDKTLGGDSYDDLVAVQQTRDKGYILGGSSNSGINGDKSQANKGPCYDEYCPTDYWIVKLKANGTKEWDKTFGGDQPDDLVTLLQTSDGGYILGGNSYSGISGDKTETNKGGTDFWIIKLKADSTKQWDKTIGGNEDDNLSSIQQTSDGAYILGGTSRSEKSGDKSAGNYGPWFTSDYWLIKLKADGTIVWDKTFGSMGDDNLRTVQLTKDGGYILGGYSNSGKSGDKTEDNHGKKDDFGVGYYPPDYWVLKLKANGGKEWDKTIGGERNDQLASIQQTFDGSYILGGSSNSDISGDKTQASKGGKDAIGQPTADYWLVKLKANGAKDWDKAFGGNNQDELVSLQLTLDGSLLLGGQSLSGKSGDKTEVRRGGADFWILKLKSDGAKEWDKTIGGNEGENLSSLQQTRDGEYMLGGTSWSGKSGDKSQDRKGSTISTDYWIVKLANDELGMTQKIKFAPILYKTVKDAPFTVSATASSGLPVTFKIVSGPAKIKNNLITITGMGRVKVKASQAGNALYQPAEATQSFLVEAATVVKIQWDKTLGGNQDDNLRSVWQTNDGGFILGGDSESSKSGDKSEANLGAWIVKVNSNGKKEWDKTVLGGGMTVLQPTREGGYILGGRSDNGGNYSLTDYRVIKLNPDGSKAWEKTFGGNKRDELTALQPTRDGGYLLGGYSYSDISGDKTEPNRGGSNENSPVSDFWVVKLDANGNKEWDKTYGGTSYDNLSSMQQTSDGGYILGGSSSSGLSGDKTENNRGSIGYPDYWIVKIKADGSKEWDKTYGGSENDNLSSLQQTSDGGYILGGNSEPSESGDISEASKGFEDYWIVKLNAAGKKEWDKIIGGDSYDYLTSVHQTSDGGFTLSGSSYSGISGDKSQGWRDININSGAGGGDYWVVKLDAAGNKVWDKTIGGDEAERLTCAQLTMDGGYILGGLSLSTRSGDKSENSRGGTDYWIVKLKEEQPYKTTWDLRYGGTDQDNLTSVIKTSDGGYLSGGYTNSSSSGDKSQASQGKNDYWVVKSDKNGKKLWDKRYGGSADDYLNRIIQTQDGGYLLGGSSLSGKSGDKSESNKGERDYWIVKVDAQGKKEWDKTFGGSGPDELIKVAQLATGEYVLGGHSGSPVSGDKSQDSQGKNDYWIIKIGRKGEKLWDKRYGGNQDEVLGSFTDTKDGGFLLGGSSWSGKSGDKGQASKGSSDYWVVKVDKDGNLLWEKTFGGSDRDEVYSVGRSHDSNLFIAGTSSSGKSGDKTQESRGGKDYWLIKLDEKGIKLWDKSFGGNQDDELRASTFTHAGHYILAGTSYSNISGDKTQVSQGTSDYWVVEVAPSGEKIADQRLGGGEQEELRTVFQTYDGGLLLGGHSASGVSGDRTQPSQGSTDYWLVKVAPITSPIVATREAMIIAGPKGEIKVNLLQAYPNPFRNQVKVNFTLPQTQQADVKVYDSQGRETTALFQGEAQANQKYEVEWQSGTKPAGMYLLKLQTPTLRQHQKLLLSR</sequence>
<dbReference type="NCBIfam" id="TIGR04183">
    <property type="entry name" value="Por_Secre_tail"/>
    <property type="match status" value="1"/>
</dbReference>
<feature type="compositionally biased region" description="Polar residues" evidence="1">
    <location>
        <begin position="827"/>
        <end position="841"/>
    </location>
</feature>
<protein>
    <submittedName>
        <fullName evidence="3">T9SS type A sorting domain-containing protein</fullName>
    </submittedName>
</protein>
<feature type="region of interest" description="Disordered" evidence="1">
    <location>
        <begin position="824"/>
        <end position="859"/>
    </location>
</feature>
<dbReference type="RefSeq" id="WP_182413474.1">
    <property type="nucleotide sequence ID" value="NZ_CP055153.1"/>
</dbReference>
<reference evidence="3 4" key="2">
    <citation type="submission" date="2020-08" db="EMBL/GenBank/DDBJ databases">
        <title>Adhaeribacter dokdonensis sp. nov., isolated from the rhizosphere of Elymus tsukushiensis, a plant native to the Dokdo Islands, Republic of Korea.</title>
        <authorList>
            <person name="Ghim S.Y."/>
        </authorList>
    </citation>
    <scope>NUCLEOTIDE SEQUENCE [LARGE SCALE GENOMIC DNA]</scope>
    <source>
        <strain evidence="3 4">KUDC8001</strain>
    </source>
</reference>
<evidence type="ECO:0000313" key="3">
    <source>
        <dbReference type="EMBL" id="QMU31034.1"/>
    </source>
</evidence>
<organism evidence="3 4">
    <name type="scientific">Adhaeribacter radiodurans</name>
    <dbReference type="NCBI Taxonomy" id="2745197"/>
    <lineage>
        <taxon>Bacteria</taxon>
        <taxon>Pseudomonadati</taxon>
        <taxon>Bacteroidota</taxon>
        <taxon>Cytophagia</taxon>
        <taxon>Cytophagales</taxon>
        <taxon>Hymenobacteraceae</taxon>
        <taxon>Adhaeribacter</taxon>
    </lineage>
</organism>
<accession>A0A7L7LED7</accession>
<dbReference type="InterPro" id="IPR026444">
    <property type="entry name" value="Secre_tail"/>
</dbReference>
<dbReference type="Proteomes" id="UP000514509">
    <property type="component" value="Chromosome"/>
</dbReference>
<dbReference type="PANTHER" id="PTHR42754:SF1">
    <property type="entry name" value="LIPOPROTEIN"/>
    <property type="match status" value="1"/>
</dbReference>
<gene>
    <name evidence="3" type="ORF">HUW48_24765</name>
</gene>
<proteinExistence type="predicted"/>
<evidence type="ECO:0000313" key="4">
    <source>
        <dbReference type="Proteomes" id="UP000514509"/>
    </source>
</evidence>
<dbReference type="KEGG" id="add:HUW48_24765"/>
<reference evidence="3 4" key="1">
    <citation type="submission" date="2020-06" db="EMBL/GenBank/DDBJ databases">
        <authorList>
            <person name="Hwang Y.J."/>
        </authorList>
    </citation>
    <scope>NUCLEOTIDE SEQUENCE [LARGE SCALE GENOMIC DNA]</scope>
    <source>
        <strain evidence="3 4">KUDC8001</strain>
    </source>
</reference>
<name>A0A7L7LED7_9BACT</name>